<dbReference type="InterPro" id="IPR001971">
    <property type="entry name" value="Ribosomal_uS11"/>
</dbReference>
<organism evidence="11">
    <name type="scientific">uncultured Chloroflexi bacterium Rifle_16ft_4_minimus_5165</name>
    <dbReference type="NCBI Taxonomy" id="1665076"/>
    <lineage>
        <taxon>Bacteria</taxon>
        <taxon>Bacillati</taxon>
        <taxon>Chloroflexota</taxon>
        <taxon>environmental samples</taxon>
    </lineage>
</organism>
<evidence type="ECO:0000256" key="6">
    <source>
        <dbReference type="ARBA" id="ARBA00035160"/>
    </source>
</evidence>
<dbReference type="GO" id="GO:1990904">
    <property type="term" value="C:ribonucleoprotein complex"/>
    <property type="evidence" value="ECO:0007669"/>
    <property type="project" value="UniProtKB-KW"/>
</dbReference>
<evidence type="ECO:0000256" key="10">
    <source>
        <dbReference type="SAM" id="MobiDB-lite"/>
    </source>
</evidence>
<dbReference type="InterPro" id="IPR036967">
    <property type="entry name" value="Ribosomal_uS11_sf"/>
</dbReference>
<evidence type="ECO:0000256" key="9">
    <source>
        <dbReference type="RuleBase" id="RU003629"/>
    </source>
</evidence>
<comment type="subunit">
    <text evidence="8">Part of the 30S ribosomal subunit. Interacts with proteins S7 and S18. Binds to IF-3.</text>
</comment>
<dbReference type="GO" id="GO:0005840">
    <property type="term" value="C:ribosome"/>
    <property type="evidence" value="ECO:0007669"/>
    <property type="project" value="UniProtKB-KW"/>
</dbReference>
<dbReference type="HAMAP" id="MF_01310">
    <property type="entry name" value="Ribosomal_uS11"/>
    <property type="match status" value="1"/>
</dbReference>
<dbReference type="GO" id="GO:0006412">
    <property type="term" value="P:translation"/>
    <property type="evidence" value="ECO:0007669"/>
    <property type="project" value="UniProtKB-UniRule"/>
</dbReference>
<proteinExistence type="inferred from homology"/>
<dbReference type="AlphaFoldDB" id="A0A0H4TC34"/>
<evidence type="ECO:0000256" key="8">
    <source>
        <dbReference type="HAMAP-Rule" id="MF_01310"/>
    </source>
</evidence>
<dbReference type="EMBL" id="KT007038">
    <property type="protein sequence ID" value="AKQ04430.1"/>
    <property type="molecule type" value="Genomic_DNA"/>
</dbReference>
<accession>A0A0H4TC34</accession>
<comment type="similarity">
    <text evidence="1 8 9">Belongs to the universal ribosomal protein uS11 family.</text>
</comment>
<evidence type="ECO:0000313" key="11">
    <source>
        <dbReference type="EMBL" id="AKQ04430.1"/>
    </source>
</evidence>
<dbReference type="SUPFAM" id="SSF53137">
    <property type="entry name" value="Translational machinery components"/>
    <property type="match status" value="1"/>
</dbReference>
<dbReference type="InterPro" id="IPR019981">
    <property type="entry name" value="Ribosomal_uS11_bac-type"/>
</dbReference>
<evidence type="ECO:0000256" key="1">
    <source>
        <dbReference type="ARBA" id="ARBA00006194"/>
    </source>
</evidence>
<gene>
    <name evidence="8 11" type="primary">rpsK</name>
</gene>
<keyword evidence="4 8" id="KW-0689">Ribosomal protein</keyword>
<comment type="function">
    <text evidence="7 8">Located on the platform of the 30S subunit, it bridges several disparate RNA helices of the 16S rRNA. Forms part of the Shine-Dalgarno cleft in the 70S ribosome.</text>
</comment>
<dbReference type="InterPro" id="IPR018102">
    <property type="entry name" value="Ribosomal_uS11_CS"/>
</dbReference>
<keyword evidence="2 8" id="KW-0699">rRNA-binding</keyword>
<evidence type="ECO:0000256" key="4">
    <source>
        <dbReference type="ARBA" id="ARBA00022980"/>
    </source>
</evidence>
<dbReference type="Gene3D" id="3.30.420.80">
    <property type="entry name" value="Ribosomal protein S11"/>
    <property type="match status" value="1"/>
</dbReference>
<evidence type="ECO:0000256" key="7">
    <source>
        <dbReference type="ARBA" id="ARBA00058053"/>
    </source>
</evidence>
<name>A0A0H4TC34_9CHLR</name>
<protein>
    <recommendedName>
        <fullName evidence="6 8">Small ribosomal subunit protein uS11</fullName>
    </recommendedName>
</protein>
<dbReference type="Pfam" id="PF00411">
    <property type="entry name" value="Ribosomal_S11"/>
    <property type="match status" value="1"/>
</dbReference>
<dbReference type="GO" id="GO:0019843">
    <property type="term" value="F:rRNA binding"/>
    <property type="evidence" value="ECO:0007669"/>
    <property type="project" value="UniProtKB-UniRule"/>
</dbReference>
<dbReference type="NCBIfam" id="TIGR03632">
    <property type="entry name" value="uS11_bact"/>
    <property type="match status" value="1"/>
</dbReference>
<feature type="compositionally biased region" description="Basic and acidic residues" evidence="10">
    <location>
        <begin position="1"/>
        <end position="21"/>
    </location>
</feature>
<evidence type="ECO:0000256" key="5">
    <source>
        <dbReference type="ARBA" id="ARBA00023274"/>
    </source>
</evidence>
<reference evidence="11" key="1">
    <citation type="journal article" date="2015" name="ISME J.">
        <title>Aquifer environment selects for microbial species cohorts in sediment and groundwater.</title>
        <authorList>
            <person name="Hug L.A."/>
            <person name="Thomas B.C."/>
            <person name="Brown C.T."/>
            <person name="Frischkorn K.R."/>
            <person name="Williams K.H."/>
            <person name="Tringe S.G."/>
            <person name="Banfield J.F."/>
        </authorList>
    </citation>
    <scope>NUCLEOTIDE SEQUENCE</scope>
</reference>
<dbReference type="FunFam" id="3.30.420.80:FF:000001">
    <property type="entry name" value="30S ribosomal protein S11"/>
    <property type="match status" value="1"/>
</dbReference>
<evidence type="ECO:0000256" key="2">
    <source>
        <dbReference type="ARBA" id="ARBA00022730"/>
    </source>
</evidence>
<evidence type="ECO:0000256" key="3">
    <source>
        <dbReference type="ARBA" id="ARBA00022884"/>
    </source>
</evidence>
<dbReference type="GO" id="GO:0003735">
    <property type="term" value="F:structural constituent of ribosome"/>
    <property type="evidence" value="ECO:0007669"/>
    <property type="project" value="InterPro"/>
</dbReference>
<keyword evidence="3 8" id="KW-0694">RNA-binding</keyword>
<sequence>MAKEKQAKPEEAQPKKGKGEAPEAEAPQAEKPARGARSAKKTVKRSVAFGHIHIFATFNNTIVTVTDGQGNTLTWASAGLVGFKGSRKSTPFASRLATERAVKAAQDLGIQEIELFVKGPGPGRESAVRAVQSMGLRVRSISDVTPLPHNGCRPPKRRRM</sequence>
<dbReference type="NCBIfam" id="NF003698">
    <property type="entry name" value="PRK05309.1"/>
    <property type="match status" value="1"/>
</dbReference>
<dbReference type="PROSITE" id="PS00054">
    <property type="entry name" value="RIBOSOMAL_S11"/>
    <property type="match status" value="1"/>
</dbReference>
<feature type="region of interest" description="Disordered" evidence="10">
    <location>
        <begin position="1"/>
        <end position="39"/>
    </location>
</feature>
<keyword evidence="5 8" id="KW-0687">Ribonucleoprotein</keyword>
<dbReference type="PANTHER" id="PTHR11759">
    <property type="entry name" value="40S RIBOSOMAL PROTEIN S14/30S RIBOSOMAL PROTEIN S11"/>
    <property type="match status" value="1"/>
</dbReference>